<protein>
    <recommendedName>
        <fullName evidence="2">TRASH domain-containing protein</fullName>
    </recommendedName>
</protein>
<evidence type="ECO:0000313" key="3">
    <source>
        <dbReference type="EMBL" id="GAI14088.1"/>
    </source>
</evidence>
<evidence type="ECO:0000256" key="1">
    <source>
        <dbReference type="SAM" id="MobiDB-lite"/>
    </source>
</evidence>
<sequence>MAKWLRSLFSGGEDEMDGGGKKAKDPVCGMDVDDRATAPKSRRMGITYYFCSPNCKKAFDENPKKYSKEKSERLQSCSC</sequence>
<accession>X1L536</accession>
<evidence type="ECO:0000259" key="2">
    <source>
        <dbReference type="SMART" id="SM00746"/>
    </source>
</evidence>
<dbReference type="EMBL" id="BARV01009243">
    <property type="protein sequence ID" value="GAI14088.1"/>
    <property type="molecule type" value="Genomic_DNA"/>
</dbReference>
<dbReference type="SUPFAM" id="SSF47240">
    <property type="entry name" value="Ferritin-like"/>
    <property type="match status" value="1"/>
</dbReference>
<dbReference type="Pfam" id="PF04945">
    <property type="entry name" value="YHS"/>
    <property type="match status" value="1"/>
</dbReference>
<proteinExistence type="predicted"/>
<name>X1L536_9ZZZZ</name>
<feature type="region of interest" description="Disordered" evidence="1">
    <location>
        <begin position="1"/>
        <end position="26"/>
    </location>
</feature>
<dbReference type="Gene3D" id="1.10.620.20">
    <property type="entry name" value="Ribonucleotide Reductase, subunit A"/>
    <property type="match status" value="1"/>
</dbReference>
<dbReference type="AlphaFoldDB" id="X1L536"/>
<reference evidence="3" key="1">
    <citation type="journal article" date="2014" name="Front. Microbiol.">
        <title>High frequency of phylogenetically diverse reductive dehalogenase-homologous genes in deep subseafloor sedimentary metagenomes.</title>
        <authorList>
            <person name="Kawai M."/>
            <person name="Futagami T."/>
            <person name="Toyoda A."/>
            <person name="Takaki Y."/>
            <person name="Nishi S."/>
            <person name="Hori S."/>
            <person name="Arai W."/>
            <person name="Tsubouchi T."/>
            <person name="Morono Y."/>
            <person name="Uchiyama I."/>
            <person name="Ito T."/>
            <person name="Fujiyama A."/>
            <person name="Inagaki F."/>
            <person name="Takami H."/>
        </authorList>
    </citation>
    <scope>NUCLEOTIDE SEQUENCE</scope>
    <source>
        <strain evidence="3">Expedition CK06-06</strain>
    </source>
</reference>
<gene>
    <name evidence="3" type="ORF">S06H3_18309</name>
</gene>
<organism evidence="3">
    <name type="scientific">marine sediment metagenome</name>
    <dbReference type="NCBI Taxonomy" id="412755"/>
    <lineage>
        <taxon>unclassified sequences</taxon>
        <taxon>metagenomes</taxon>
        <taxon>ecological metagenomes</taxon>
    </lineage>
</organism>
<dbReference type="InterPro" id="IPR009078">
    <property type="entry name" value="Ferritin-like_SF"/>
</dbReference>
<dbReference type="SMART" id="SM00746">
    <property type="entry name" value="TRASH"/>
    <property type="match status" value="1"/>
</dbReference>
<dbReference type="InterPro" id="IPR011017">
    <property type="entry name" value="TRASH_dom"/>
</dbReference>
<dbReference type="InterPro" id="IPR012348">
    <property type="entry name" value="RNR-like"/>
</dbReference>
<comment type="caution">
    <text evidence="3">The sequence shown here is derived from an EMBL/GenBank/DDBJ whole genome shotgun (WGS) entry which is preliminary data.</text>
</comment>
<dbReference type="GO" id="GO:0016491">
    <property type="term" value="F:oxidoreductase activity"/>
    <property type="evidence" value="ECO:0007669"/>
    <property type="project" value="InterPro"/>
</dbReference>
<dbReference type="InterPro" id="IPR007029">
    <property type="entry name" value="YHS_dom"/>
</dbReference>
<feature type="domain" description="TRASH" evidence="2">
    <location>
        <begin position="25"/>
        <end position="63"/>
    </location>
</feature>